<proteinExistence type="predicted"/>
<dbReference type="Pfam" id="PF13392">
    <property type="entry name" value="HNH_3"/>
    <property type="match status" value="1"/>
</dbReference>
<reference evidence="2 3" key="1">
    <citation type="submission" date="2014-10" db="EMBL/GenBank/DDBJ databases">
        <authorList>
            <person name="Aguirre C.A."/>
            <person name="Archer J.A."/>
            <person name="Bates T."/>
            <person name="Ion J.M."/>
            <person name="Krejcarek O.E."/>
            <person name="Mitchell C.L."/>
            <person name="Montgomery E.A."/>
            <person name="Soder N.A."/>
            <person name="Verduzco J.A."/>
            <person name="Scherer A.E."/>
            <person name="Westholm D.E."/>
            <person name="Serrano M.G."/>
            <person name="Buck G."/>
            <person name="Lee V."/>
            <person name="Wang Y."/>
            <person name="Carvalho R."/>
            <person name="Voegtly L."/>
            <person name="Shi R."/>
            <person name="Duckworth R."/>
            <person name="Johnson A."/>
            <person name="Loviza R."/>
            <person name="Walstead R."/>
            <person name="Shah Z."/>
            <person name="Kiflezghi M."/>
            <person name="Wade K."/>
            <person name="Anders K.R."/>
            <person name="Braun M.A."/>
            <person name="Delesalle V.A."/>
            <person name="Hughes L.E."/>
            <person name="Ware V.C."/>
            <person name="Bradley K.W."/>
            <person name="Barker L.P."/>
            <person name="Asai D.J."/>
            <person name="Bowman C.A."/>
            <person name="Russell D.A."/>
            <person name="Pope W.H."/>
            <person name="Jacobs-Sera D."/>
            <person name="Hendrix R.W."/>
            <person name="Hatfull G.F."/>
        </authorList>
    </citation>
    <scope>NUCLEOTIDE SEQUENCE [LARGE SCALE GENOMIC DNA]</scope>
</reference>
<dbReference type="EMBL" id="KM881426">
    <property type="protein sequence ID" value="AIX12894.1"/>
    <property type="molecule type" value="Genomic_DNA"/>
</dbReference>
<accession>A0A0A0YRQ6</accession>
<protein>
    <recommendedName>
        <fullName evidence="1">HNH nuclease domain-containing protein</fullName>
    </recommendedName>
</protein>
<feature type="domain" description="HNH nuclease" evidence="1">
    <location>
        <begin position="45"/>
        <end position="89"/>
    </location>
</feature>
<dbReference type="Proteomes" id="UP000223157">
    <property type="component" value="Genome"/>
</dbReference>
<evidence type="ECO:0000313" key="3">
    <source>
        <dbReference type="Proteomes" id="UP000223157"/>
    </source>
</evidence>
<dbReference type="Gene3D" id="3.90.75.20">
    <property type="match status" value="1"/>
</dbReference>
<dbReference type="InterPro" id="IPR044925">
    <property type="entry name" value="His-Me_finger_sf"/>
</dbReference>
<name>A0A0A0YRQ6_9CAUD</name>
<dbReference type="SUPFAM" id="SSF54060">
    <property type="entry name" value="His-Me finger endonucleases"/>
    <property type="match status" value="1"/>
</dbReference>
<evidence type="ECO:0000259" key="1">
    <source>
        <dbReference type="Pfam" id="PF13392"/>
    </source>
</evidence>
<evidence type="ECO:0000313" key="2">
    <source>
        <dbReference type="EMBL" id="AIX12894.1"/>
    </source>
</evidence>
<sequence length="149" mass="17048">MPEEQWSQQDGYAVSDLGRVRGPRKVLSPSLISGYPAVTVNGRKRYVHVLVAEAFLEPHEIGTEVRHRDGDKTNCAATNLAWGTHSENELDKLVHGTNPQRLRTHCPQQHEYTEENTGWNKRSGGRMHRYCIKCTRESQRRCKARKRAA</sequence>
<dbReference type="InterPro" id="IPR003615">
    <property type="entry name" value="HNH_nuc"/>
</dbReference>
<organism evidence="2 3">
    <name type="scientific">Mycobacterium phage ZygoTaiga</name>
    <dbReference type="NCBI Taxonomy" id="1566994"/>
    <lineage>
        <taxon>Viruses</taxon>
        <taxon>Duplodnaviria</taxon>
        <taxon>Heunggongvirae</taxon>
        <taxon>Uroviricota</taxon>
        <taxon>Caudoviricetes</taxon>
        <taxon>Ceeclamvirinae</taxon>
        <taxon>Bixzunavirus</taxon>
        <taxon>Bixzunavirus Bxz1</taxon>
    </lineage>
</organism>
<gene>
    <name evidence="2" type="ORF">PBI_ZYGOTAIGA_246</name>
</gene>